<name>A6HU84_RAT</name>
<evidence type="ECO:0000313" key="3">
    <source>
        <dbReference type="Proteomes" id="UP000234681"/>
    </source>
</evidence>
<proteinExistence type="predicted"/>
<dbReference type="AlphaFoldDB" id="A6HU84"/>
<feature type="region of interest" description="Disordered" evidence="1">
    <location>
        <begin position="1"/>
        <end position="51"/>
    </location>
</feature>
<dbReference type="EMBL" id="CH473951">
    <property type="protein sequence ID" value="EDM02447.1"/>
    <property type="molecule type" value="Genomic_DNA"/>
</dbReference>
<reference evidence="2 3" key="1">
    <citation type="submission" date="2005-07" db="EMBL/GenBank/DDBJ databases">
        <authorList>
            <person name="Mural R.J."/>
            <person name="Li P.W."/>
            <person name="Adams M.D."/>
            <person name="Amanatides P.G."/>
            <person name="Baden-Tillson H."/>
            <person name="Barnstead M."/>
            <person name="Chin S.H."/>
            <person name="Dew I."/>
            <person name="Evans C.A."/>
            <person name="Ferriera S."/>
            <person name="Flanigan M."/>
            <person name="Fosler C."/>
            <person name="Glodek A."/>
            <person name="Gu Z."/>
            <person name="Holt R.A."/>
            <person name="Jennings D."/>
            <person name="Kraft C.L."/>
            <person name="Lu F."/>
            <person name="Nguyen T."/>
            <person name="Nusskern D.R."/>
            <person name="Pfannkoch C.M."/>
            <person name="Sitter C."/>
            <person name="Sutton G.G."/>
            <person name="Venter J.C."/>
            <person name="Wang Z."/>
            <person name="Woodage T."/>
            <person name="Zheng X.H."/>
            <person name="Zhong F."/>
        </authorList>
    </citation>
    <scope>NUCLEOTIDE SEQUENCE [LARGE SCALE GENOMIC DNA]</scope>
    <source>
        <strain>BN</strain>
        <strain evidence="3">Sprague-Dawley</strain>
    </source>
</reference>
<protein>
    <submittedName>
        <fullName evidence="2">RCG37007</fullName>
    </submittedName>
</protein>
<evidence type="ECO:0000256" key="1">
    <source>
        <dbReference type="SAM" id="MobiDB-lite"/>
    </source>
</evidence>
<accession>A6HU84</accession>
<sequence length="51" mass="5719">MAVRESTRNKSHCHTRQSWDNGVSPLPVDLDNLNRGGLFHRTRSESQGPSS</sequence>
<organism evidence="2 3">
    <name type="scientific">Rattus norvegicus</name>
    <name type="common">Rat</name>
    <dbReference type="NCBI Taxonomy" id="10116"/>
    <lineage>
        <taxon>Eukaryota</taxon>
        <taxon>Metazoa</taxon>
        <taxon>Chordata</taxon>
        <taxon>Craniata</taxon>
        <taxon>Vertebrata</taxon>
        <taxon>Euteleostomi</taxon>
        <taxon>Mammalia</taxon>
        <taxon>Eutheria</taxon>
        <taxon>Euarchontoglires</taxon>
        <taxon>Glires</taxon>
        <taxon>Rodentia</taxon>
        <taxon>Myomorpha</taxon>
        <taxon>Muroidea</taxon>
        <taxon>Muridae</taxon>
        <taxon>Murinae</taxon>
        <taxon>Rattus</taxon>
    </lineage>
</organism>
<evidence type="ECO:0000313" key="2">
    <source>
        <dbReference type="EMBL" id="EDM02447.1"/>
    </source>
</evidence>
<gene>
    <name evidence="2" type="ORF">rCG_37007</name>
</gene>
<dbReference type="Proteomes" id="UP000234681">
    <property type="component" value="Chromosome 15"/>
</dbReference>